<organism evidence="1">
    <name type="scientific">viral metagenome</name>
    <dbReference type="NCBI Taxonomy" id="1070528"/>
    <lineage>
        <taxon>unclassified sequences</taxon>
        <taxon>metagenomes</taxon>
        <taxon>organismal metagenomes</taxon>
    </lineage>
</organism>
<protein>
    <recommendedName>
        <fullName evidence="2">Glycosyltransferase 2-like domain-containing protein</fullName>
    </recommendedName>
</protein>
<dbReference type="EMBL" id="MN739183">
    <property type="protein sequence ID" value="QHS92625.1"/>
    <property type="molecule type" value="Genomic_DNA"/>
</dbReference>
<proteinExistence type="predicted"/>
<reference evidence="1" key="1">
    <citation type="journal article" date="2020" name="Nature">
        <title>Giant virus diversity and host interactions through global metagenomics.</title>
        <authorList>
            <person name="Schulz F."/>
            <person name="Roux S."/>
            <person name="Paez-Espino D."/>
            <person name="Jungbluth S."/>
            <person name="Walsh D.A."/>
            <person name="Denef V.J."/>
            <person name="McMahon K.D."/>
            <person name="Konstantinidis K.T."/>
            <person name="Eloe-Fadrosh E.A."/>
            <person name="Kyrpides N.C."/>
            <person name="Woyke T."/>
        </authorList>
    </citation>
    <scope>NUCLEOTIDE SEQUENCE</scope>
    <source>
        <strain evidence="1">GVMAG-M-3300014204-73</strain>
    </source>
</reference>
<dbReference type="InterPro" id="IPR029044">
    <property type="entry name" value="Nucleotide-diphossugar_trans"/>
</dbReference>
<dbReference type="SUPFAM" id="SSF53448">
    <property type="entry name" value="Nucleotide-diphospho-sugar transferases"/>
    <property type="match status" value="1"/>
</dbReference>
<accession>A0A6C0BJU5</accession>
<sequence>MPHWYVITDHYQIQLRDLEDMTCVVFPEYVMDHALTQSALQHLQQLENLSIDQFDWQYYLEKYPELDRKMTHSDAWTHWTQTGHSRHWNPIDHRTLNQAEQINDVLAMLEILDDARHKPYDYIVIVFARTWTPHMVVPLDVIKASVTRLTIGTSLTPTTVGYCLPRAAYELLLYELTFCLSHPDDLLEACATQCHLQYQCQNVNTSTPVSMVDIDVTNEITIREDPTQLLEWRHQWLAEQFQTFLSDHMGSVWLSQVLHEYPYEQVKTQWNRNLDLTCVNYWLLCASLSTADYFDQLHPVLPSDPTWYGNSIYFDRCFYLQMYPCYNGVFKQYDDAYGHFVHHGIKEKLIPNQAIFQLIRCVQNARTDTLLGTLNLTPPVAQGRPDQDPLIYVLTRTCQRPALFQQNVDSLLSQNYSQIRHVVSYDTAETYEYVKTYPHIAQLVNLISYKHKLHPNQYVDLMYDAILARKEPGWVVVVDDDDKWMTPHALHYLKRYLTDPQRLIIWMLYRADKFIYPIDKNCPAVGEIATCCYLYHTSKIQKGGWGPSAVGDFPCFRRLFARTTEHVYVDLPLTGVNYQTQVSGWTAM</sequence>
<evidence type="ECO:0008006" key="2">
    <source>
        <dbReference type="Google" id="ProtNLM"/>
    </source>
</evidence>
<dbReference type="Gene3D" id="3.90.550.10">
    <property type="entry name" value="Spore Coat Polysaccharide Biosynthesis Protein SpsA, Chain A"/>
    <property type="match status" value="1"/>
</dbReference>
<dbReference type="AlphaFoldDB" id="A0A6C0BJU5"/>
<name>A0A6C0BJU5_9ZZZZ</name>
<evidence type="ECO:0000313" key="1">
    <source>
        <dbReference type="EMBL" id="QHS92625.1"/>
    </source>
</evidence>